<feature type="domain" description="Beta-lactamase-related" evidence="2">
    <location>
        <begin position="39"/>
        <end position="275"/>
    </location>
</feature>
<dbReference type="SUPFAM" id="SSF56601">
    <property type="entry name" value="beta-lactamase/transpeptidase-like"/>
    <property type="match status" value="1"/>
</dbReference>
<evidence type="ECO:0000313" key="3">
    <source>
        <dbReference type="EMBL" id="RIV38145.1"/>
    </source>
</evidence>
<dbReference type="PANTHER" id="PTHR22935">
    <property type="entry name" value="PENICILLIN-BINDING PROTEIN"/>
    <property type="match status" value="1"/>
</dbReference>
<dbReference type="Gene3D" id="3.40.710.10">
    <property type="entry name" value="DD-peptidase/beta-lactamase superfamily"/>
    <property type="match status" value="1"/>
</dbReference>
<evidence type="ECO:0000256" key="1">
    <source>
        <dbReference type="ARBA" id="ARBA00038473"/>
    </source>
</evidence>
<reference evidence="3 4" key="1">
    <citation type="submission" date="2018-08" db="EMBL/GenBank/DDBJ databases">
        <title>Proposal of Muricauda 72 sp.nov. and Muricauda NH166 sp.nov., isolated from seawater.</title>
        <authorList>
            <person name="Cheng H."/>
            <person name="Wu Y.-H."/>
            <person name="Guo L.-L."/>
            <person name="Xu X.-W."/>
        </authorList>
    </citation>
    <scope>NUCLEOTIDE SEQUENCE [LARGE SCALE GENOMIC DNA]</scope>
    <source>
        <strain evidence="3 4">KCTC 22173</strain>
    </source>
</reference>
<dbReference type="InterPro" id="IPR001466">
    <property type="entry name" value="Beta-lactam-related"/>
</dbReference>
<dbReference type="InterPro" id="IPR012338">
    <property type="entry name" value="Beta-lactam/transpept-like"/>
</dbReference>
<comment type="similarity">
    <text evidence="1">Belongs to the beta-lactamase family.</text>
</comment>
<dbReference type="RefSeq" id="WP_119606119.1">
    <property type="nucleotide sequence ID" value="NZ_QXFH01000004.1"/>
</dbReference>
<comment type="caution">
    <text evidence="3">The sequence shown here is derived from an EMBL/GenBank/DDBJ whole genome shotgun (WGS) entry which is preliminary data.</text>
</comment>
<dbReference type="PANTHER" id="PTHR22935:SF95">
    <property type="entry name" value="BETA-LACTAMASE-LIKE 1-RELATED"/>
    <property type="match status" value="1"/>
</dbReference>
<keyword evidence="3" id="KW-0378">Hydrolase</keyword>
<accession>A0A3A1NH84</accession>
<gene>
    <name evidence="3" type="ORF">D2V08_00060</name>
</gene>
<dbReference type="Proteomes" id="UP000266067">
    <property type="component" value="Unassembled WGS sequence"/>
</dbReference>
<protein>
    <submittedName>
        <fullName evidence="3">Class A beta-lactamase-related serine hydrolase</fullName>
    </submittedName>
</protein>
<dbReference type="OrthoDB" id="9793489at2"/>
<dbReference type="Pfam" id="PF00144">
    <property type="entry name" value="Beta-lactamase"/>
    <property type="match status" value="1"/>
</dbReference>
<proteinExistence type="inferred from homology"/>
<sequence>MKYCWTALVMLLCFGCVDKSSVENKELSPKMESVKDSLDTYFTKLTALQKFNGVVLAYKNDTLLLEKAYNLNQDSQSSTYVSVDTQFDIHSISKLMTYFLVTKLEQEGKLSMSQTLDMFFEGFPKGKDITMKMLLEHSSGLPRELSGLEGQEYDLTSDEIVVLAKQENLLFEPGTDAQYSNVGYEVLYNIVSKAYEKSFAQCVVDEIFVPLGMDNSGAHFFTKEDRIKNMAQNHVLKDSLPVKVDNIQHDEFRTARIFSTVTDLKKFLDHVKNEPYASALKNENAIIAKDGGSKGIRAQVYTDLLNDFDFVLLANYDEMPFFDTIDDMVKLLKSEPVEYPKEINRKAITLDEEVLQQYEGSYVFADFDGLVLEIKVENNQLSVFQEGEKIGELKAESPTVFFENPKEPESFEFIKNKSGTYDALMGWKGIVVEGKRN</sequence>
<evidence type="ECO:0000259" key="2">
    <source>
        <dbReference type="Pfam" id="PF00144"/>
    </source>
</evidence>
<organism evidence="3 4">
    <name type="scientific">Flagellimonas lutimaris</name>
    <dbReference type="NCBI Taxonomy" id="475082"/>
    <lineage>
        <taxon>Bacteria</taxon>
        <taxon>Pseudomonadati</taxon>
        <taxon>Bacteroidota</taxon>
        <taxon>Flavobacteriia</taxon>
        <taxon>Flavobacteriales</taxon>
        <taxon>Flavobacteriaceae</taxon>
        <taxon>Flagellimonas</taxon>
    </lineage>
</organism>
<evidence type="ECO:0000313" key="4">
    <source>
        <dbReference type="Proteomes" id="UP000266067"/>
    </source>
</evidence>
<keyword evidence="4" id="KW-1185">Reference proteome</keyword>
<dbReference type="AlphaFoldDB" id="A0A3A1NH84"/>
<dbReference type="EMBL" id="QXFH01000004">
    <property type="protein sequence ID" value="RIV38145.1"/>
    <property type="molecule type" value="Genomic_DNA"/>
</dbReference>
<name>A0A3A1NH84_9FLAO</name>
<dbReference type="InterPro" id="IPR051478">
    <property type="entry name" value="Beta-lactamase-like_AB/R"/>
</dbReference>
<dbReference type="GO" id="GO:0016787">
    <property type="term" value="F:hydrolase activity"/>
    <property type="evidence" value="ECO:0007669"/>
    <property type="project" value="UniProtKB-KW"/>
</dbReference>